<dbReference type="AlphaFoldDB" id="A0A3M7QUP2"/>
<reference evidence="2 3" key="1">
    <citation type="journal article" date="2018" name="Sci. Rep.">
        <title>Genomic signatures of local adaptation to the degree of environmental predictability in rotifers.</title>
        <authorList>
            <person name="Franch-Gras L."/>
            <person name="Hahn C."/>
            <person name="Garcia-Roger E.M."/>
            <person name="Carmona M.J."/>
            <person name="Serra M."/>
            <person name="Gomez A."/>
        </authorList>
    </citation>
    <scope>NUCLEOTIDE SEQUENCE [LARGE SCALE GENOMIC DNA]</scope>
    <source>
        <strain evidence="2">HYR1</strain>
    </source>
</reference>
<proteinExistence type="predicted"/>
<evidence type="ECO:0000313" key="2">
    <source>
        <dbReference type="EMBL" id="RNA14675.1"/>
    </source>
</evidence>
<evidence type="ECO:0000313" key="3">
    <source>
        <dbReference type="Proteomes" id="UP000276133"/>
    </source>
</evidence>
<keyword evidence="1" id="KW-1133">Transmembrane helix</keyword>
<sequence length="116" mass="13657">MKIESDLYKIETPLIENKRTKSDRIQSHDLYILKNKLRQTSIHFNFLLITFLHNFCLFLRQRGIRLISKIYFVGLSLTVEVHGSEYSLFHQATVYDVEIFFDATDALSFDASLAFF</sequence>
<protein>
    <submittedName>
        <fullName evidence="2">Uncharacterized protein</fullName>
    </submittedName>
</protein>
<dbReference type="EMBL" id="REGN01005133">
    <property type="protein sequence ID" value="RNA14675.1"/>
    <property type="molecule type" value="Genomic_DNA"/>
</dbReference>
<keyword evidence="1" id="KW-0812">Transmembrane</keyword>
<evidence type="ECO:0000256" key="1">
    <source>
        <dbReference type="SAM" id="Phobius"/>
    </source>
</evidence>
<name>A0A3M7QUP2_BRAPC</name>
<gene>
    <name evidence="2" type="ORF">BpHYR1_052299</name>
</gene>
<organism evidence="2 3">
    <name type="scientific">Brachionus plicatilis</name>
    <name type="common">Marine rotifer</name>
    <name type="synonym">Brachionus muelleri</name>
    <dbReference type="NCBI Taxonomy" id="10195"/>
    <lineage>
        <taxon>Eukaryota</taxon>
        <taxon>Metazoa</taxon>
        <taxon>Spiralia</taxon>
        <taxon>Gnathifera</taxon>
        <taxon>Rotifera</taxon>
        <taxon>Eurotatoria</taxon>
        <taxon>Monogononta</taxon>
        <taxon>Pseudotrocha</taxon>
        <taxon>Ploima</taxon>
        <taxon>Brachionidae</taxon>
        <taxon>Brachionus</taxon>
    </lineage>
</organism>
<comment type="caution">
    <text evidence="2">The sequence shown here is derived from an EMBL/GenBank/DDBJ whole genome shotgun (WGS) entry which is preliminary data.</text>
</comment>
<keyword evidence="1" id="KW-0472">Membrane</keyword>
<keyword evidence="3" id="KW-1185">Reference proteome</keyword>
<feature type="transmembrane region" description="Helical" evidence="1">
    <location>
        <begin position="42"/>
        <end position="59"/>
    </location>
</feature>
<dbReference type="Proteomes" id="UP000276133">
    <property type="component" value="Unassembled WGS sequence"/>
</dbReference>
<accession>A0A3M7QUP2</accession>